<accession>A0A7W6KKV0</accession>
<organism evidence="2 3">
    <name type="scientific">Martelella radicis</name>
    <dbReference type="NCBI Taxonomy" id="1397476"/>
    <lineage>
        <taxon>Bacteria</taxon>
        <taxon>Pseudomonadati</taxon>
        <taxon>Pseudomonadota</taxon>
        <taxon>Alphaproteobacteria</taxon>
        <taxon>Hyphomicrobiales</taxon>
        <taxon>Aurantimonadaceae</taxon>
        <taxon>Martelella</taxon>
    </lineage>
</organism>
<dbReference type="AlphaFoldDB" id="A0A7W6KKV0"/>
<dbReference type="EMBL" id="JACIDZ010000010">
    <property type="protein sequence ID" value="MBB4123073.1"/>
    <property type="molecule type" value="Genomic_DNA"/>
</dbReference>
<dbReference type="SUPFAM" id="SSF88713">
    <property type="entry name" value="Glycoside hydrolase/deacetylase"/>
    <property type="match status" value="1"/>
</dbReference>
<comment type="caution">
    <text evidence="2">The sequence shown here is derived from an EMBL/GenBank/DDBJ whole genome shotgun (WGS) entry which is preliminary data.</text>
</comment>
<dbReference type="Proteomes" id="UP000530571">
    <property type="component" value="Unassembled WGS sequence"/>
</dbReference>
<dbReference type="Gene3D" id="3.20.20.370">
    <property type="entry name" value="Glycoside hydrolase/deacetylase"/>
    <property type="match status" value="1"/>
</dbReference>
<dbReference type="CDD" id="cd10787">
    <property type="entry name" value="LamB_YcsF_like"/>
    <property type="match status" value="1"/>
</dbReference>
<dbReference type="Pfam" id="PF03746">
    <property type="entry name" value="LamB_YcsF"/>
    <property type="match status" value="1"/>
</dbReference>
<dbReference type="PANTHER" id="PTHR30292">
    <property type="entry name" value="UNCHARACTERIZED PROTEIN YBGL-RELATED"/>
    <property type="match status" value="1"/>
</dbReference>
<keyword evidence="3" id="KW-1185">Reference proteome</keyword>
<comment type="subunit">
    <text evidence="1">Forms a complex composed of PxpA, PxpB and PxpC.</text>
</comment>
<evidence type="ECO:0000313" key="2">
    <source>
        <dbReference type="EMBL" id="MBB4123073.1"/>
    </source>
</evidence>
<dbReference type="GO" id="GO:0005975">
    <property type="term" value="P:carbohydrate metabolic process"/>
    <property type="evidence" value="ECO:0007669"/>
    <property type="project" value="InterPro"/>
</dbReference>
<comment type="similarity">
    <text evidence="1">Belongs to the LamB/PxpA family.</text>
</comment>
<dbReference type="GO" id="GO:0005524">
    <property type="term" value="F:ATP binding"/>
    <property type="evidence" value="ECO:0007669"/>
    <property type="project" value="UniProtKB-UniRule"/>
</dbReference>
<proteinExistence type="inferred from homology"/>
<keyword evidence="1" id="KW-0378">Hydrolase</keyword>
<dbReference type="HAMAP" id="MF_00691">
    <property type="entry name" value="PxpA"/>
    <property type="match status" value="1"/>
</dbReference>
<keyword evidence="1" id="KW-0547">Nucleotide-binding</keyword>
<gene>
    <name evidence="1" type="primary">pxpA</name>
    <name evidence="2" type="ORF">GGR30_003013</name>
</gene>
<name>A0A7W6KKV0_9HYPH</name>
<keyword evidence="1" id="KW-0067">ATP-binding</keyword>
<dbReference type="InterPro" id="IPR005501">
    <property type="entry name" value="LamB/YcsF/PxpA-like"/>
</dbReference>
<dbReference type="PANTHER" id="PTHR30292:SF0">
    <property type="entry name" value="5-OXOPROLINASE SUBUNIT A"/>
    <property type="match status" value="1"/>
</dbReference>
<comment type="function">
    <text evidence="1">Catalyzes the cleavage of 5-oxoproline to form L-glutamate coupled to the hydrolysis of ATP to ADP and inorganic phosphate.</text>
</comment>
<reference evidence="2 3" key="1">
    <citation type="submission" date="2020-08" db="EMBL/GenBank/DDBJ databases">
        <title>Genomic Encyclopedia of Type Strains, Phase IV (KMG-IV): sequencing the most valuable type-strain genomes for metagenomic binning, comparative biology and taxonomic classification.</title>
        <authorList>
            <person name="Goeker M."/>
        </authorList>
    </citation>
    <scope>NUCLEOTIDE SEQUENCE [LARGE SCALE GENOMIC DNA]</scope>
    <source>
        <strain evidence="2 3">DSM 28101</strain>
    </source>
</reference>
<sequence>MPEPQGGETVTRQRIDINCDMGESFGAWEKGDDAAMLKIVSSANIACGFHAGDPDIMARTFALARERNVAVGAHPGFPDLMGFGRRQIPYSVGEIERLVAYQIGAAQAVSQYVGHPITHVKPHGALGNLAQHDEAVARAICNAIKAVDSSLICLAIALGQQHRIAEEMGLTVVSEIFADRAYTDEGILVPRGMKGAVIRDPDAAAWRVVEMVSEGAIVTVSGKRLETPMGSICVHGDAPEALAIAQAVRSGLEKQGFAIANFIH</sequence>
<evidence type="ECO:0000256" key="1">
    <source>
        <dbReference type="HAMAP-Rule" id="MF_00691"/>
    </source>
</evidence>
<protein>
    <recommendedName>
        <fullName evidence="1">5-oxoprolinase subunit A</fullName>
        <shortName evidence="1">5-OPase subunit A</shortName>
        <ecNumber evidence="1">3.5.2.9</ecNumber>
    </recommendedName>
    <alternativeName>
        <fullName evidence="1">5-oxoprolinase (ATP-hydrolyzing) subunit A</fullName>
    </alternativeName>
</protein>
<comment type="catalytic activity">
    <reaction evidence="1">
        <text>5-oxo-L-proline + ATP + 2 H2O = L-glutamate + ADP + phosphate + H(+)</text>
        <dbReference type="Rhea" id="RHEA:10348"/>
        <dbReference type="ChEBI" id="CHEBI:15377"/>
        <dbReference type="ChEBI" id="CHEBI:15378"/>
        <dbReference type="ChEBI" id="CHEBI:29985"/>
        <dbReference type="ChEBI" id="CHEBI:30616"/>
        <dbReference type="ChEBI" id="CHEBI:43474"/>
        <dbReference type="ChEBI" id="CHEBI:58402"/>
        <dbReference type="ChEBI" id="CHEBI:456216"/>
        <dbReference type="EC" id="3.5.2.9"/>
    </reaction>
</comment>
<evidence type="ECO:0000313" key="3">
    <source>
        <dbReference type="Proteomes" id="UP000530571"/>
    </source>
</evidence>
<dbReference type="GO" id="GO:0017168">
    <property type="term" value="F:5-oxoprolinase (ATP-hydrolyzing) activity"/>
    <property type="evidence" value="ECO:0007669"/>
    <property type="project" value="UniProtKB-UniRule"/>
</dbReference>
<dbReference type="NCBIfam" id="NF003814">
    <property type="entry name" value="PRK05406.1-3"/>
    <property type="match status" value="1"/>
</dbReference>
<dbReference type="NCBIfam" id="NF003816">
    <property type="entry name" value="PRK05406.1-5"/>
    <property type="match status" value="1"/>
</dbReference>
<dbReference type="EC" id="3.5.2.9" evidence="1"/>
<dbReference type="InterPro" id="IPR011330">
    <property type="entry name" value="Glyco_hydro/deAcase_b/a-brl"/>
</dbReference>
<dbReference type="RefSeq" id="WP_210288063.1">
    <property type="nucleotide sequence ID" value="NZ_JACIDZ010000010.1"/>
</dbReference>